<dbReference type="FunFam" id="3.30.565.10:FF:000006">
    <property type="entry name" value="Sensor histidine kinase WalK"/>
    <property type="match status" value="1"/>
</dbReference>
<evidence type="ECO:0000256" key="3">
    <source>
        <dbReference type="ARBA" id="ARBA00022553"/>
    </source>
</evidence>
<dbReference type="KEGG" id="smon:AWR27_09280"/>
<dbReference type="PROSITE" id="PS50109">
    <property type="entry name" value="HIS_KIN"/>
    <property type="match status" value="1"/>
</dbReference>
<feature type="transmembrane region" description="Helical" evidence="6">
    <location>
        <begin position="98"/>
        <end position="119"/>
    </location>
</feature>
<gene>
    <name evidence="8" type="ORF">AWR27_09280</name>
</gene>
<dbReference type="STRING" id="1178516.AWR27_09280"/>
<dbReference type="SMART" id="SM00388">
    <property type="entry name" value="HisKA"/>
    <property type="match status" value="1"/>
</dbReference>
<name>A0A1P9WVV2_9BACT</name>
<dbReference type="SUPFAM" id="SSF47384">
    <property type="entry name" value="Homodimeric domain of signal transducing histidine kinase"/>
    <property type="match status" value="1"/>
</dbReference>
<dbReference type="CDD" id="cd00082">
    <property type="entry name" value="HisKA"/>
    <property type="match status" value="1"/>
</dbReference>
<evidence type="ECO:0000256" key="4">
    <source>
        <dbReference type="ARBA" id="ARBA00022679"/>
    </source>
</evidence>
<proteinExistence type="predicted"/>
<evidence type="ECO:0000256" key="6">
    <source>
        <dbReference type="SAM" id="Phobius"/>
    </source>
</evidence>
<keyword evidence="6" id="KW-1133">Transmembrane helix</keyword>
<feature type="transmembrane region" description="Helical" evidence="6">
    <location>
        <begin position="67"/>
        <end position="92"/>
    </location>
</feature>
<dbReference type="InterPro" id="IPR004358">
    <property type="entry name" value="Sig_transdc_His_kin-like_C"/>
</dbReference>
<keyword evidence="6" id="KW-0812">Transmembrane</keyword>
<organism evidence="8 9">
    <name type="scientific">Spirosoma montaniterrae</name>
    <dbReference type="NCBI Taxonomy" id="1178516"/>
    <lineage>
        <taxon>Bacteria</taxon>
        <taxon>Pseudomonadati</taxon>
        <taxon>Bacteroidota</taxon>
        <taxon>Cytophagia</taxon>
        <taxon>Cytophagales</taxon>
        <taxon>Cytophagaceae</taxon>
        <taxon>Spirosoma</taxon>
    </lineage>
</organism>
<evidence type="ECO:0000256" key="2">
    <source>
        <dbReference type="ARBA" id="ARBA00012438"/>
    </source>
</evidence>
<evidence type="ECO:0000313" key="8">
    <source>
        <dbReference type="EMBL" id="AQG79493.1"/>
    </source>
</evidence>
<dbReference type="PRINTS" id="PR00344">
    <property type="entry name" value="BCTRLSENSOR"/>
</dbReference>
<dbReference type="InterPro" id="IPR003661">
    <property type="entry name" value="HisK_dim/P_dom"/>
</dbReference>
<comment type="catalytic activity">
    <reaction evidence="1">
        <text>ATP + protein L-histidine = ADP + protein N-phospho-L-histidine.</text>
        <dbReference type="EC" id="2.7.13.3"/>
    </reaction>
</comment>
<dbReference type="Pfam" id="PF25487">
    <property type="entry name" value="ETR1_N"/>
    <property type="match status" value="1"/>
</dbReference>
<dbReference type="SUPFAM" id="SSF55874">
    <property type="entry name" value="ATPase domain of HSP90 chaperone/DNA topoisomerase II/histidine kinase"/>
    <property type="match status" value="1"/>
</dbReference>
<dbReference type="OrthoDB" id="890870at2"/>
<sequence length="387" mass="44017">MEQLIDFFQRLFQTNDWPPRWFCGRWTDFHGWLYIVSDLTIWLAYMAIPLILIRFVVLKKGVPLPGVFVLFGAFILLCGATHLLDAMMFWWPAYRFSAFIRFLTGVVSVATVIALIRYFNEAVGLKTSREFDRELVFRQQAMQELARSNQELQQFAYVASHDLQSPLKTIVNYLTLLETKYGNQLDGDAQRLIDTSTAAAGRMRILINDLLDFSRVGSVTEFQPVDMNQLVAEILTEHQDDIETANATVEVGPLPVLTAHRTDLKQVFQNLITNGLKYRRVDVPTKLSIQATDLGDAYQFAVADNGIGIEPQYHERVFQIFQRLHGRNEYPGTGIGLATCKKVIDIYGGQIWLTSIPGAGTTFYLTIPKEIKTVQHYAQTNSLHPVD</sequence>
<keyword evidence="3" id="KW-0597">Phosphoprotein</keyword>
<dbReference type="PANTHER" id="PTHR43304:SF1">
    <property type="entry name" value="PAC DOMAIN-CONTAINING PROTEIN"/>
    <property type="match status" value="1"/>
</dbReference>
<dbReference type="Proteomes" id="UP000187941">
    <property type="component" value="Chromosome"/>
</dbReference>
<feature type="domain" description="Histidine kinase" evidence="7">
    <location>
        <begin position="158"/>
        <end position="371"/>
    </location>
</feature>
<dbReference type="InterPro" id="IPR036890">
    <property type="entry name" value="HATPase_C_sf"/>
</dbReference>
<evidence type="ECO:0000313" key="9">
    <source>
        <dbReference type="Proteomes" id="UP000187941"/>
    </source>
</evidence>
<dbReference type="GO" id="GO:0000155">
    <property type="term" value="F:phosphorelay sensor kinase activity"/>
    <property type="evidence" value="ECO:0007669"/>
    <property type="project" value="InterPro"/>
</dbReference>
<dbReference type="InterPro" id="IPR005467">
    <property type="entry name" value="His_kinase_dom"/>
</dbReference>
<dbReference type="Gene3D" id="1.10.287.130">
    <property type="match status" value="1"/>
</dbReference>
<protein>
    <recommendedName>
        <fullName evidence="2">histidine kinase</fullName>
        <ecNumber evidence="2">2.7.13.3</ecNumber>
    </recommendedName>
</protein>
<evidence type="ECO:0000259" key="7">
    <source>
        <dbReference type="PROSITE" id="PS50109"/>
    </source>
</evidence>
<dbReference type="InterPro" id="IPR052162">
    <property type="entry name" value="Sensor_kinase/Photoreceptor"/>
</dbReference>
<dbReference type="Pfam" id="PF00512">
    <property type="entry name" value="HisKA"/>
    <property type="match status" value="1"/>
</dbReference>
<keyword evidence="6" id="KW-0472">Membrane</keyword>
<keyword evidence="4" id="KW-0808">Transferase</keyword>
<dbReference type="InterPro" id="IPR036097">
    <property type="entry name" value="HisK_dim/P_sf"/>
</dbReference>
<dbReference type="SMART" id="SM00387">
    <property type="entry name" value="HATPase_c"/>
    <property type="match status" value="1"/>
</dbReference>
<dbReference type="PANTHER" id="PTHR43304">
    <property type="entry name" value="PHYTOCHROME-LIKE PROTEIN CPH1"/>
    <property type="match status" value="1"/>
</dbReference>
<keyword evidence="9" id="KW-1185">Reference proteome</keyword>
<dbReference type="InterPro" id="IPR003594">
    <property type="entry name" value="HATPase_dom"/>
</dbReference>
<reference evidence="8 9" key="1">
    <citation type="submission" date="2016-01" db="EMBL/GenBank/DDBJ databases">
        <authorList>
            <person name="Oliw E.H."/>
        </authorList>
    </citation>
    <scope>NUCLEOTIDE SEQUENCE [LARGE SCALE GENOMIC DNA]</scope>
    <source>
        <strain evidence="8 9">DY10</strain>
    </source>
</reference>
<dbReference type="AlphaFoldDB" id="A0A1P9WVV2"/>
<feature type="transmembrane region" description="Helical" evidence="6">
    <location>
        <begin position="31"/>
        <end position="55"/>
    </location>
</feature>
<evidence type="ECO:0000256" key="1">
    <source>
        <dbReference type="ARBA" id="ARBA00000085"/>
    </source>
</evidence>
<dbReference type="Pfam" id="PF02518">
    <property type="entry name" value="HATPase_c"/>
    <property type="match status" value="1"/>
</dbReference>
<keyword evidence="5 8" id="KW-0418">Kinase</keyword>
<dbReference type="InterPro" id="IPR058544">
    <property type="entry name" value="ETR1_N"/>
</dbReference>
<accession>A0A1P9WVV2</accession>
<dbReference type="Gene3D" id="3.30.565.10">
    <property type="entry name" value="Histidine kinase-like ATPase, C-terminal domain"/>
    <property type="match status" value="1"/>
</dbReference>
<evidence type="ECO:0000256" key="5">
    <source>
        <dbReference type="ARBA" id="ARBA00022777"/>
    </source>
</evidence>
<dbReference type="EC" id="2.7.13.3" evidence="2"/>
<dbReference type="EMBL" id="CP014263">
    <property type="protein sequence ID" value="AQG79493.1"/>
    <property type="molecule type" value="Genomic_DNA"/>
</dbReference>